<dbReference type="OrthoDB" id="9791520at2"/>
<keyword evidence="5" id="KW-1185">Reference proteome</keyword>
<dbReference type="EMBL" id="FMWD01000002">
    <property type="protein sequence ID" value="SCZ52714.1"/>
    <property type="molecule type" value="Genomic_DNA"/>
</dbReference>
<dbReference type="Gene3D" id="1.10.287.470">
    <property type="entry name" value="Helix hairpin bin"/>
    <property type="match status" value="1"/>
</dbReference>
<accession>A0A1G5PT20</accession>
<dbReference type="InterPro" id="IPR006143">
    <property type="entry name" value="RND_pump_MFP"/>
</dbReference>
<dbReference type="SUPFAM" id="SSF111369">
    <property type="entry name" value="HlyD-like secretion proteins"/>
    <property type="match status" value="1"/>
</dbReference>
<dbReference type="Proteomes" id="UP000199648">
    <property type="component" value="Unassembled WGS sequence"/>
</dbReference>
<dbReference type="NCBIfam" id="TIGR01730">
    <property type="entry name" value="RND_mfp"/>
    <property type="match status" value="1"/>
</dbReference>
<evidence type="ECO:0000256" key="1">
    <source>
        <dbReference type="ARBA" id="ARBA00009477"/>
    </source>
</evidence>
<dbReference type="Gene3D" id="2.40.50.100">
    <property type="match status" value="1"/>
</dbReference>
<sequence length="366" mass="39584">MSFRKKIGLLLLAAAIVGLLLFAFRPTPVVVSAAEVIRAPLRVTLEYEGRTRVKDRFVIGAPANGYAPRLMLEEGDAVSAGEVLLRLRPQPPVLLDPRNLQQAQAAVEEARSAHEFARSELARIRKLFERGDVSESQFNEAESIAAQARARLSAALAAASRPDSDATDEVPLIAPADGNVLEIAHKSAGAVAPGEPILTIGNPERLEAAIDVLSSDAVRLSPGMPVLFERWGGGIDLEGEVRTVEPAAFTEVSALGVEEQRVWVIADITSPRNQWQQLGDGYRVEARFILWQGDDVLQAPASAVFRRGEAWAAFVMAEGRAQLRQVEVGRRGELAVQILDGLSAGEQVITHPDSDIEDGTRVAMRE</sequence>
<keyword evidence="2" id="KW-0175">Coiled coil</keyword>
<proteinExistence type="inferred from homology"/>
<evidence type="ECO:0000313" key="4">
    <source>
        <dbReference type="EMBL" id="SCZ52714.1"/>
    </source>
</evidence>
<comment type="similarity">
    <text evidence="1">Belongs to the membrane fusion protein (MFP) (TC 8.A.1) family.</text>
</comment>
<dbReference type="Pfam" id="PF25989">
    <property type="entry name" value="YknX_C"/>
    <property type="match status" value="1"/>
</dbReference>
<dbReference type="InterPro" id="IPR058637">
    <property type="entry name" value="YknX-like_C"/>
</dbReference>
<dbReference type="GO" id="GO:0015562">
    <property type="term" value="F:efflux transmembrane transporter activity"/>
    <property type="evidence" value="ECO:0007669"/>
    <property type="project" value="TreeGrafter"/>
</dbReference>
<evidence type="ECO:0000256" key="2">
    <source>
        <dbReference type="SAM" id="Coils"/>
    </source>
</evidence>
<name>A0A1G5PT20_9GAMM</name>
<gene>
    <name evidence="4" type="ORF">SAMN03097708_00790</name>
</gene>
<dbReference type="PANTHER" id="PTHR30469">
    <property type="entry name" value="MULTIDRUG RESISTANCE PROTEIN MDTA"/>
    <property type="match status" value="1"/>
</dbReference>
<dbReference type="STRING" id="415747.SAMN03097708_00790"/>
<feature type="domain" description="YknX-like C-terminal permuted SH3-like" evidence="3">
    <location>
        <begin position="296"/>
        <end position="363"/>
    </location>
</feature>
<dbReference type="PANTHER" id="PTHR30469:SF15">
    <property type="entry name" value="HLYD FAMILY OF SECRETION PROTEINS"/>
    <property type="match status" value="1"/>
</dbReference>
<feature type="coiled-coil region" evidence="2">
    <location>
        <begin position="100"/>
        <end position="127"/>
    </location>
</feature>
<dbReference type="AlphaFoldDB" id="A0A1G5PT20"/>
<dbReference type="Gene3D" id="2.40.420.20">
    <property type="match status" value="1"/>
</dbReference>
<dbReference type="GO" id="GO:1990281">
    <property type="term" value="C:efflux pump complex"/>
    <property type="evidence" value="ECO:0007669"/>
    <property type="project" value="TreeGrafter"/>
</dbReference>
<evidence type="ECO:0000313" key="5">
    <source>
        <dbReference type="Proteomes" id="UP000199648"/>
    </source>
</evidence>
<dbReference type="Gene3D" id="2.40.30.170">
    <property type="match status" value="1"/>
</dbReference>
<organism evidence="4 5">
    <name type="scientific">Thiohalomonas denitrificans</name>
    <dbReference type="NCBI Taxonomy" id="415747"/>
    <lineage>
        <taxon>Bacteria</taxon>
        <taxon>Pseudomonadati</taxon>
        <taxon>Pseudomonadota</taxon>
        <taxon>Gammaproteobacteria</taxon>
        <taxon>Thiohalomonadales</taxon>
        <taxon>Thiohalomonadaceae</taxon>
        <taxon>Thiohalomonas</taxon>
    </lineage>
</organism>
<dbReference type="RefSeq" id="WP_092992826.1">
    <property type="nucleotide sequence ID" value="NZ_FMWD01000002.1"/>
</dbReference>
<evidence type="ECO:0000259" key="3">
    <source>
        <dbReference type="Pfam" id="PF25989"/>
    </source>
</evidence>
<protein>
    <submittedName>
        <fullName evidence="4">HlyD family secretion protein</fullName>
    </submittedName>
</protein>
<reference evidence="4 5" key="1">
    <citation type="submission" date="2016-10" db="EMBL/GenBank/DDBJ databases">
        <authorList>
            <person name="de Groot N.N."/>
        </authorList>
    </citation>
    <scope>NUCLEOTIDE SEQUENCE [LARGE SCALE GENOMIC DNA]</scope>
    <source>
        <strain evidence="4 5">HLD2</strain>
    </source>
</reference>